<dbReference type="SUPFAM" id="SSF51445">
    <property type="entry name" value="(Trans)glycosidases"/>
    <property type="match status" value="1"/>
</dbReference>
<dbReference type="SUPFAM" id="SSF52317">
    <property type="entry name" value="Class I glutamine amidotransferase-like"/>
    <property type="match status" value="1"/>
</dbReference>
<dbReference type="Gene3D" id="3.20.20.80">
    <property type="entry name" value="Glycosidases"/>
    <property type="match status" value="1"/>
</dbReference>
<dbReference type="OrthoDB" id="3337653at2759"/>
<reference evidence="2" key="1">
    <citation type="submission" date="2020-04" db="EMBL/GenBank/DDBJ databases">
        <title>Draft genome resource of the tomato pathogen Pseudocercospora fuligena.</title>
        <authorList>
            <person name="Zaccaron A."/>
        </authorList>
    </citation>
    <scope>NUCLEOTIDE SEQUENCE</scope>
    <source>
        <strain evidence="2">PF001</strain>
    </source>
</reference>
<organism evidence="2 3">
    <name type="scientific">Pseudocercospora fuligena</name>
    <dbReference type="NCBI Taxonomy" id="685502"/>
    <lineage>
        <taxon>Eukaryota</taxon>
        <taxon>Fungi</taxon>
        <taxon>Dikarya</taxon>
        <taxon>Ascomycota</taxon>
        <taxon>Pezizomycotina</taxon>
        <taxon>Dothideomycetes</taxon>
        <taxon>Dothideomycetidae</taxon>
        <taxon>Mycosphaerellales</taxon>
        <taxon>Mycosphaerellaceae</taxon>
        <taxon>Pseudocercospora</taxon>
    </lineage>
</organism>
<evidence type="ECO:0000313" key="2">
    <source>
        <dbReference type="EMBL" id="KAF7192799.1"/>
    </source>
</evidence>
<dbReference type="InterPro" id="IPR013738">
    <property type="entry name" value="Beta_galactosidase_Trimer"/>
</dbReference>
<protein>
    <recommendedName>
        <fullName evidence="1">Beta-galactosidase trimerisation domain-containing protein</fullName>
    </recommendedName>
</protein>
<comment type="caution">
    <text evidence="2">The sequence shown here is derived from an EMBL/GenBank/DDBJ whole genome shotgun (WGS) entry which is preliminary data.</text>
</comment>
<dbReference type="GO" id="GO:0004565">
    <property type="term" value="F:beta-galactosidase activity"/>
    <property type="evidence" value="ECO:0007669"/>
    <property type="project" value="InterPro"/>
</dbReference>
<feature type="domain" description="Beta-galactosidase trimerisation" evidence="1">
    <location>
        <begin position="378"/>
        <end position="457"/>
    </location>
</feature>
<dbReference type="AlphaFoldDB" id="A0A8H6RKP8"/>
<dbReference type="EMBL" id="JABCIY010000106">
    <property type="protein sequence ID" value="KAF7192799.1"/>
    <property type="molecule type" value="Genomic_DNA"/>
</dbReference>
<dbReference type="InterPro" id="IPR017853">
    <property type="entry name" value="GH"/>
</dbReference>
<dbReference type="Proteomes" id="UP000660729">
    <property type="component" value="Unassembled WGS sequence"/>
</dbReference>
<name>A0A8H6RKP8_9PEZI</name>
<gene>
    <name evidence="2" type="ORF">HII31_05847</name>
</gene>
<sequence>MGDLGKSDERHWWQKPFGMLQTNLREIDVDMDVDKVADYIQDYGADAWLIGVGGIQAHYPTKLDFHTRNPRIARRKSGDLIQDALQAAESRHLRLLARMDFSKVSAERAEEHPDWCYRSPTGKLQTHTGGLVSVCPNAEYYQERLFDILDEVTRRYHVDGFFINWTSMNEEDYYKRYHGVCHCSSCLKKWQQASGDKEYPKGPRDEHYSEWLQFSRDAIDELTGRIRAFIVERLPSACLILGKSSDIMFHEANNAVGRELWHHATSETVSTWMSYRSDVPVLINSTTFMDMPYRIASEEPAHFAQYLLQAISRGGRPSTYMIGVPGRIPYLCMTIGSEIMQFYKKWRSVYHGLRPCAKTALVHPDRAQMTHVQFGAALSEYRGLYRGMAELHVPFDVVAQEHLAASAENGGLQRYRVVILPDMGKLSADDTQALDHWVEAGGHLVATASSGVADDGDIQLKCLPINRQLNIDSDRHLLWSSYYAESQDTTNVSQHVYSGPLVPLYGTAHSFEWKSGSTEGYKLLAHAPFSPPEKAYGNIQVEQRGYGSWKYGNGQSTVIPFTVGRGYHELGLSMYRDFFSKVLHEEGSAEEPLKFDVPEQVEVTINKNAESTVVYLINMSGARKQNFGSHLPISGAKISVGNRNINARALKSEKQLEVKHGEIVLPTLDLFEVVVIEGLGGKT</sequence>
<accession>A0A8H6RKP8</accession>
<evidence type="ECO:0000313" key="3">
    <source>
        <dbReference type="Proteomes" id="UP000660729"/>
    </source>
</evidence>
<proteinExistence type="predicted"/>
<keyword evidence="3" id="KW-1185">Reference proteome</keyword>
<dbReference type="Gene3D" id="3.40.50.880">
    <property type="match status" value="1"/>
</dbReference>
<evidence type="ECO:0000259" key="1">
    <source>
        <dbReference type="Pfam" id="PF08532"/>
    </source>
</evidence>
<dbReference type="Pfam" id="PF14871">
    <property type="entry name" value="GHL6"/>
    <property type="match status" value="1"/>
</dbReference>
<dbReference type="Pfam" id="PF08532">
    <property type="entry name" value="Glyco_hydro_42M"/>
    <property type="match status" value="1"/>
</dbReference>
<dbReference type="CDD" id="cd03143">
    <property type="entry name" value="A4_beta-galactosidase_middle_domain"/>
    <property type="match status" value="1"/>
</dbReference>
<dbReference type="InterPro" id="IPR029062">
    <property type="entry name" value="Class_I_gatase-like"/>
</dbReference>
<dbReference type="InterPro" id="IPR028212">
    <property type="entry name" value="GHL6"/>
</dbReference>
<dbReference type="GO" id="GO:0005975">
    <property type="term" value="P:carbohydrate metabolic process"/>
    <property type="evidence" value="ECO:0007669"/>
    <property type="project" value="InterPro"/>
</dbReference>